<dbReference type="EMBL" id="CP073078">
    <property type="protein sequence ID" value="QUD87509.1"/>
    <property type="molecule type" value="Genomic_DNA"/>
</dbReference>
<protein>
    <recommendedName>
        <fullName evidence="4">1-deoxy-D-xylulose-5-phosphate synthase</fullName>
    </recommendedName>
</protein>
<name>A0A975IUG7_9CAUL</name>
<dbReference type="AlphaFoldDB" id="A0A975IUG7"/>
<evidence type="ECO:0000256" key="1">
    <source>
        <dbReference type="SAM" id="MobiDB-lite"/>
    </source>
</evidence>
<feature type="region of interest" description="Disordered" evidence="1">
    <location>
        <begin position="104"/>
        <end position="166"/>
    </location>
</feature>
<evidence type="ECO:0008006" key="4">
    <source>
        <dbReference type="Google" id="ProtNLM"/>
    </source>
</evidence>
<dbReference type="RefSeq" id="WP_211937561.1">
    <property type="nucleotide sequence ID" value="NZ_CP073078.1"/>
</dbReference>
<gene>
    <name evidence="2" type="ORF">KCG34_21025</name>
</gene>
<reference evidence="2" key="1">
    <citation type="submission" date="2021-04" db="EMBL/GenBank/DDBJ databases">
        <title>The complete genome sequence of Caulobacter sp. S6.</title>
        <authorList>
            <person name="Tang Y."/>
            <person name="Ouyang W."/>
            <person name="Liu Q."/>
            <person name="Huang B."/>
            <person name="Guo Z."/>
            <person name="Lei P."/>
        </authorList>
    </citation>
    <scope>NUCLEOTIDE SEQUENCE</scope>
    <source>
        <strain evidence="2">S6</strain>
    </source>
</reference>
<evidence type="ECO:0000313" key="3">
    <source>
        <dbReference type="Proteomes" id="UP000676409"/>
    </source>
</evidence>
<proteinExistence type="predicted"/>
<organism evidence="2 3">
    <name type="scientific">Phenylobacterium montanum</name>
    <dbReference type="NCBI Taxonomy" id="2823693"/>
    <lineage>
        <taxon>Bacteria</taxon>
        <taxon>Pseudomonadati</taxon>
        <taxon>Pseudomonadota</taxon>
        <taxon>Alphaproteobacteria</taxon>
        <taxon>Caulobacterales</taxon>
        <taxon>Caulobacteraceae</taxon>
        <taxon>Phenylobacterium</taxon>
    </lineage>
</organism>
<evidence type="ECO:0000313" key="2">
    <source>
        <dbReference type="EMBL" id="QUD87509.1"/>
    </source>
</evidence>
<dbReference type="KEGG" id="caul:KCG34_21025"/>
<sequence>MRTRIMYIENKATGLTGPCRIGLVRFSKTGATLYYGDRAFKSLTGSGFKANYFDQVSGEHFWISGPRRDGADGLYGRITQPENVDADVAEPYWRDIRGLGSAPVATTGRVGASLEPDADDRLPYENRDLVEHPRPADDATPSIGRGRKATRIERRLRTLSPQTEPR</sequence>
<dbReference type="Proteomes" id="UP000676409">
    <property type="component" value="Chromosome"/>
</dbReference>
<keyword evidence="3" id="KW-1185">Reference proteome</keyword>
<feature type="compositionally biased region" description="Basic and acidic residues" evidence="1">
    <location>
        <begin position="119"/>
        <end position="137"/>
    </location>
</feature>
<accession>A0A975IUG7</accession>